<dbReference type="CDD" id="cd10951">
    <property type="entry name" value="CE4_ClCDA_like"/>
    <property type="match status" value="1"/>
</dbReference>
<keyword evidence="3 7" id="KW-0732">Signal</keyword>
<evidence type="ECO:0000256" key="4">
    <source>
        <dbReference type="ARBA" id="ARBA00022801"/>
    </source>
</evidence>
<dbReference type="Proteomes" id="UP001174936">
    <property type="component" value="Unassembled WGS sequence"/>
</dbReference>
<evidence type="ECO:0000259" key="8">
    <source>
        <dbReference type="PROSITE" id="PS51677"/>
    </source>
</evidence>
<evidence type="ECO:0000256" key="5">
    <source>
        <dbReference type="ARBA" id="ARBA00023277"/>
    </source>
</evidence>
<feature type="chain" id="PRO_5041207553" description="NodB homology domain-containing protein" evidence="7">
    <location>
        <begin position="20"/>
        <end position="256"/>
    </location>
</feature>
<comment type="cofactor">
    <cofactor evidence="1">
        <name>Co(2+)</name>
        <dbReference type="ChEBI" id="CHEBI:48828"/>
    </cofactor>
</comment>
<keyword evidence="10" id="KW-1185">Reference proteome</keyword>
<dbReference type="Gene3D" id="3.20.20.370">
    <property type="entry name" value="Glycoside hydrolase/deacetylase"/>
    <property type="match status" value="1"/>
</dbReference>
<accession>A0AA39YAS2</accession>
<dbReference type="PANTHER" id="PTHR46471">
    <property type="entry name" value="CHITIN DEACETYLASE"/>
    <property type="match status" value="1"/>
</dbReference>
<keyword evidence="2" id="KW-0479">Metal-binding</keyword>
<reference evidence="9" key="1">
    <citation type="submission" date="2023-06" db="EMBL/GenBank/DDBJ databases">
        <title>Genome-scale phylogeny and comparative genomics of the fungal order Sordariales.</title>
        <authorList>
            <consortium name="Lawrence Berkeley National Laboratory"/>
            <person name="Hensen N."/>
            <person name="Bonometti L."/>
            <person name="Westerberg I."/>
            <person name="Brannstrom I.O."/>
            <person name="Guillou S."/>
            <person name="Cros-Aarteil S."/>
            <person name="Calhoun S."/>
            <person name="Haridas S."/>
            <person name="Kuo A."/>
            <person name="Mondo S."/>
            <person name="Pangilinan J."/>
            <person name="Riley R."/>
            <person name="Labutti K."/>
            <person name="Andreopoulos B."/>
            <person name="Lipzen A."/>
            <person name="Chen C."/>
            <person name="Yanf M."/>
            <person name="Daum C."/>
            <person name="Ng V."/>
            <person name="Clum A."/>
            <person name="Steindorff A."/>
            <person name="Ohm R."/>
            <person name="Martin F."/>
            <person name="Silar P."/>
            <person name="Natvig D."/>
            <person name="Lalanne C."/>
            <person name="Gautier V."/>
            <person name="Ament-Velasquez S.L."/>
            <person name="Kruys A."/>
            <person name="Hutchinson M.I."/>
            <person name="Powell A.J."/>
            <person name="Barry K."/>
            <person name="Miller A.N."/>
            <person name="Grigoriev I.V."/>
            <person name="Debuchy R."/>
            <person name="Gladieux P."/>
            <person name="Thoren M.H."/>
            <person name="Johannesson H."/>
        </authorList>
    </citation>
    <scope>NUCLEOTIDE SEQUENCE</scope>
    <source>
        <strain evidence="9">SMH2532-1</strain>
    </source>
</reference>
<name>A0AA39YAS2_9PEZI</name>
<evidence type="ECO:0000256" key="3">
    <source>
        <dbReference type="ARBA" id="ARBA00022729"/>
    </source>
</evidence>
<keyword evidence="5" id="KW-0119">Carbohydrate metabolism</keyword>
<feature type="signal peptide" evidence="7">
    <location>
        <begin position="1"/>
        <end position="19"/>
    </location>
</feature>
<feature type="domain" description="NodB homology" evidence="8">
    <location>
        <begin position="46"/>
        <end position="228"/>
    </location>
</feature>
<dbReference type="InterPro" id="IPR011330">
    <property type="entry name" value="Glyco_hydro/deAcase_b/a-brl"/>
</dbReference>
<proteinExistence type="predicted"/>
<dbReference type="EMBL" id="JAULSV010000003">
    <property type="protein sequence ID" value="KAK0649186.1"/>
    <property type="molecule type" value="Genomic_DNA"/>
</dbReference>
<comment type="caution">
    <text evidence="9">The sequence shown here is derived from an EMBL/GenBank/DDBJ whole genome shotgun (WGS) entry which is preliminary data.</text>
</comment>
<evidence type="ECO:0000256" key="2">
    <source>
        <dbReference type="ARBA" id="ARBA00022723"/>
    </source>
</evidence>
<evidence type="ECO:0000313" key="9">
    <source>
        <dbReference type="EMBL" id="KAK0649186.1"/>
    </source>
</evidence>
<dbReference type="SUPFAM" id="SSF88713">
    <property type="entry name" value="Glycoside hydrolase/deacetylase"/>
    <property type="match status" value="1"/>
</dbReference>
<dbReference type="PANTHER" id="PTHR46471:SF9">
    <property type="entry name" value="CHITIN DEACETYLASE"/>
    <property type="match status" value="1"/>
</dbReference>
<protein>
    <recommendedName>
        <fullName evidence="8">NodB homology domain-containing protein</fullName>
    </recommendedName>
</protein>
<dbReference type="Pfam" id="PF01522">
    <property type="entry name" value="Polysacc_deac_1"/>
    <property type="match status" value="1"/>
</dbReference>
<dbReference type="GO" id="GO:0005975">
    <property type="term" value="P:carbohydrate metabolic process"/>
    <property type="evidence" value="ECO:0007669"/>
    <property type="project" value="InterPro"/>
</dbReference>
<keyword evidence="6" id="KW-0170">Cobalt</keyword>
<evidence type="ECO:0000256" key="1">
    <source>
        <dbReference type="ARBA" id="ARBA00001941"/>
    </source>
</evidence>
<gene>
    <name evidence="9" type="ORF">B0T16DRAFT_324948</name>
</gene>
<dbReference type="PROSITE" id="PS51677">
    <property type="entry name" value="NODB"/>
    <property type="match status" value="1"/>
</dbReference>
<dbReference type="GO" id="GO:0016810">
    <property type="term" value="F:hydrolase activity, acting on carbon-nitrogen (but not peptide) bonds"/>
    <property type="evidence" value="ECO:0007669"/>
    <property type="project" value="InterPro"/>
</dbReference>
<evidence type="ECO:0000256" key="6">
    <source>
        <dbReference type="ARBA" id="ARBA00023285"/>
    </source>
</evidence>
<dbReference type="AlphaFoldDB" id="A0AA39YAS2"/>
<dbReference type="GO" id="GO:0046872">
    <property type="term" value="F:metal ion binding"/>
    <property type="evidence" value="ECO:0007669"/>
    <property type="project" value="UniProtKB-KW"/>
</dbReference>
<evidence type="ECO:0000256" key="7">
    <source>
        <dbReference type="SAM" id="SignalP"/>
    </source>
</evidence>
<organism evidence="9 10">
    <name type="scientific">Cercophora newfieldiana</name>
    <dbReference type="NCBI Taxonomy" id="92897"/>
    <lineage>
        <taxon>Eukaryota</taxon>
        <taxon>Fungi</taxon>
        <taxon>Dikarya</taxon>
        <taxon>Ascomycota</taxon>
        <taxon>Pezizomycotina</taxon>
        <taxon>Sordariomycetes</taxon>
        <taxon>Sordariomycetidae</taxon>
        <taxon>Sordariales</taxon>
        <taxon>Lasiosphaeriaceae</taxon>
        <taxon>Cercophora</taxon>
    </lineage>
</organism>
<dbReference type="InterPro" id="IPR002509">
    <property type="entry name" value="NODB_dom"/>
</dbReference>
<evidence type="ECO:0000313" key="10">
    <source>
        <dbReference type="Proteomes" id="UP001174936"/>
    </source>
</evidence>
<sequence length="256" mass="27824">MLTSTIATGLTLLVAGASALPAPNPVELIRRAPNPGIVITKCTKPGVIALAYDDGPYTYTSTLIDILDKADAKGTFFWTGTLYGCIYKQQSAVEKAFKSGHQIASHSWTHGHMGGMSAANIRTEMTKVEDALVNMVGIKPAYMRPPYLETSGQFLPVMKELNYKVITNDVDSGDWNNQSPQQSQSVFTRAGASGNGHIPLMHETYAGTVNTLTPWLINWAKTNNLKMVTVADCLGDTPENMYKPGNFTRKTGPYNC</sequence>
<keyword evidence="4" id="KW-0378">Hydrolase</keyword>